<dbReference type="Pfam" id="PF00990">
    <property type="entry name" value="GGDEF"/>
    <property type="match status" value="1"/>
</dbReference>
<dbReference type="SMART" id="SM00267">
    <property type="entry name" value="GGDEF"/>
    <property type="match status" value="1"/>
</dbReference>
<dbReference type="NCBIfam" id="TIGR00254">
    <property type="entry name" value="GGDEF"/>
    <property type="match status" value="1"/>
</dbReference>
<feature type="transmembrane region" description="Helical" evidence="1">
    <location>
        <begin position="33"/>
        <end position="53"/>
    </location>
</feature>
<dbReference type="InterPro" id="IPR043128">
    <property type="entry name" value="Rev_trsase/Diguanyl_cyclase"/>
</dbReference>
<dbReference type="Gene3D" id="3.30.70.270">
    <property type="match status" value="1"/>
</dbReference>
<evidence type="ECO:0000313" key="3">
    <source>
        <dbReference type="EMBL" id="MBD8038568.1"/>
    </source>
</evidence>
<feature type="transmembrane region" description="Helical" evidence="1">
    <location>
        <begin position="6"/>
        <end position="26"/>
    </location>
</feature>
<feature type="transmembrane region" description="Helical" evidence="1">
    <location>
        <begin position="207"/>
        <end position="227"/>
    </location>
</feature>
<dbReference type="InterPro" id="IPR031621">
    <property type="entry name" value="HisKA_7TM"/>
</dbReference>
<evidence type="ECO:0000313" key="4">
    <source>
        <dbReference type="Proteomes" id="UP000619101"/>
    </source>
</evidence>
<keyword evidence="1" id="KW-0812">Transmembrane</keyword>
<comment type="caution">
    <text evidence="3">The sequence shown here is derived from an EMBL/GenBank/DDBJ whole genome shotgun (WGS) entry which is preliminary data.</text>
</comment>
<feature type="transmembrane region" description="Helical" evidence="1">
    <location>
        <begin position="65"/>
        <end position="88"/>
    </location>
</feature>
<name>A0ABR8Y2X8_9BACL</name>
<feature type="transmembrane region" description="Helical" evidence="1">
    <location>
        <begin position="181"/>
        <end position="201"/>
    </location>
</feature>
<feature type="transmembrane region" description="Helical" evidence="1">
    <location>
        <begin position="146"/>
        <end position="169"/>
    </location>
</feature>
<dbReference type="InterPro" id="IPR000160">
    <property type="entry name" value="GGDEF_dom"/>
</dbReference>
<dbReference type="PROSITE" id="PS50887">
    <property type="entry name" value="GGDEF"/>
    <property type="match status" value="1"/>
</dbReference>
<dbReference type="PANTHER" id="PTHR46663">
    <property type="entry name" value="DIGUANYLATE CYCLASE DGCT-RELATED"/>
    <property type="match status" value="1"/>
</dbReference>
<reference evidence="3 4" key="1">
    <citation type="submission" date="2020-08" db="EMBL/GenBank/DDBJ databases">
        <title>A Genomic Blueprint of the Chicken Gut Microbiome.</title>
        <authorList>
            <person name="Gilroy R."/>
            <person name="Ravi A."/>
            <person name="Getino M."/>
            <person name="Pursley I."/>
            <person name="Horton D.L."/>
            <person name="Alikhan N.-F."/>
            <person name="Baker D."/>
            <person name="Gharbi K."/>
            <person name="Hall N."/>
            <person name="Watson M."/>
            <person name="Adriaenssens E.M."/>
            <person name="Foster-Nyarko E."/>
            <person name="Jarju S."/>
            <person name="Secka A."/>
            <person name="Antonio M."/>
            <person name="Oren A."/>
            <person name="Chaudhuri R."/>
            <person name="La Ragione R.M."/>
            <person name="Hildebrand F."/>
            <person name="Pallen M.J."/>
        </authorList>
    </citation>
    <scope>NUCLEOTIDE SEQUENCE [LARGE SCALE GENOMIC DNA]</scope>
    <source>
        <strain evidence="3 4">A46</strain>
    </source>
</reference>
<protein>
    <submittedName>
        <fullName evidence="3">Diguanylate cyclase</fullName>
    </submittedName>
</protein>
<dbReference type="Gene3D" id="3.30.450.20">
    <property type="entry name" value="PAS domain"/>
    <property type="match status" value="1"/>
</dbReference>
<accession>A0ABR8Y2X8</accession>
<feature type="domain" description="GGDEF" evidence="2">
    <location>
        <begin position="388"/>
        <end position="522"/>
    </location>
</feature>
<dbReference type="InterPro" id="IPR052163">
    <property type="entry name" value="DGC-Regulatory_Protein"/>
</dbReference>
<gene>
    <name evidence="3" type="ORF">H9635_17630</name>
</gene>
<organism evidence="3 4">
    <name type="scientific">Solibacillus faecavium</name>
    <dbReference type="NCBI Taxonomy" id="2762221"/>
    <lineage>
        <taxon>Bacteria</taxon>
        <taxon>Bacillati</taxon>
        <taxon>Bacillota</taxon>
        <taxon>Bacilli</taxon>
        <taxon>Bacillales</taxon>
        <taxon>Caryophanaceae</taxon>
        <taxon>Solibacillus</taxon>
    </lineage>
</organism>
<dbReference type="RefSeq" id="WP_191701628.1">
    <property type="nucleotide sequence ID" value="NZ_JACSPZ010000012.1"/>
</dbReference>
<dbReference type="EMBL" id="JACSPZ010000012">
    <property type="protein sequence ID" value="MBD8038568.1"/>
    <property type="molecule type" value="Genomic_DNA"/>
</dbReference>
<evidence type="ECO:0000259" key="2">
    <source>
        <dbReference type="PROSITE" id="PS50887"/>
    </source>
</evidence>
<keyword evidence="1" id="KW-0472">Membrane</keyword>
<dbReference type="SUPFAM" id="SSF55073">
    <property type="entry name" value="Nucleotide cyclase"/>
    <property type="match status" value="1"/>
</dbReference>
<dbReference type="InterPro" id="IPR029787">
    <property type="entry name" value="Nucleotide_cyclase"/>
</dbReference>
<keyword evidence="4" id="KW-1185">Reference proteome</keyword>
<dbReference type="PANTHER" id="PTHR46663:SF2">
    <property type="entry name" value="GGDEF DOMAIN-CONTAINING PROTEIN"/>
    <property type="match status" value="1"/>
</dbReference>
<proteinExistence type="predicted"/>
<dbReference type="CDD" id="cd01949">
    <property type="entry name" value="GGDEF"/>
    <property type="match status" value="1"/>
</dbReference>
<dbReference type="Proteomes" id="UP000619101">
    <property type="component" value="Unassembled WGS sequence"/>
</dbReference>
<sequence>MSYNFVLSAILVLFSFCFIVLLYYSWQNRDTPISISYGLGVLAASFYTFGYAFQLVSTTVEQMLFWIHVQYIGIPFGPFIWIIMILQFTGNQRILTKRNIALLSIGPLSTLVTHFTNEGHQLFYRSMTLDYSQGFPLIFLDRGPLFYLHIGYAYSYYLIGLCLLVHMFLKSNKERKKQVALMMIGSSFVFGFPFIHSIGVIKIPIDISPFGLVFSAVFYLWGIYQFNMLKLSPLAMKKVFESINDAVIIFDIDNTLKSYNKSSNILFEQLPDKKLIGSFASQVLSHFPPLLTFIEQNPEIDKLTTQSMQLGEKFYNVHFSYINGSNNKPVGKMLILHDITESIKYEESLLQQSKQFEYLAHHDILTGIYNRTYFEEEVKRKLAQSGKKDGALMICDLNFFKEINDKYGHLTGDNVLIFTANCWHENLPKPHILARLGGDEFVMFFEQIGSKDKFLKQIEKARDVFRVNLYKQDNIEIEVVPSIGIAFVEEEGTNYEHLYHTCDVRMYEDKRYIKEQTQSYNKFGPVQSIAYEESSNNKN</sequence>
<keyword evidence="1" id="KW-1133">Transmembrane helix</keyword>
<evidence type="ECO:0000256" key="1">
    <source>
        <dbReference type="SAM" id="Phobius"/>
    </source>
</evidence>
<dbReference type="Pfam" id="PF16927">
    <property type="entry name" value="HisKA_7TM"/>
    <property type="match status" value="1"/>
</dbReference>